<gene>
    <name evidence="3" type="ORF">GGP41_000456</name>
</gene>
<evidence type="ECO:0000256" key="2">
    <source>
        <dbReference type="SAM" id="MobiDB-lite"/>
    </source>
</evidence>
<dbReference type="AlphaFoldDB" id="A0A8H5ZMR9"/>
<feature type="region of interest" description="Disordered" evidence="2">
    <location>
        <begin position="1"/>
        <end position="25"/>
    </location>
</feature>
<feature type="compositionally biased region" description="Polar residues" evidence="2">
    <location>
        <begin position="551"/>
        <end position="562"/>
    </location>
</feature>
<dbReference type="Proteomes" id="UP000624244">
    <property type="component" value="Unassembled WGS sequence"/>
</dbReference>
<evidence type="ECO:0000313" key="3">
    <source>
        <dbReference type="EMBL" id="KAF5851709.1"/>
    </source>
</evidence>
<feature type="compositionally biased region" description="Low complexity" evidence="2">
    <location>
        <begin position="563"/>
        <end position="573"/>
    </location>
</feature>
<feature type="region of interest" description="Disordered" evidence="2">
    <location>
        <begin position="277"/>
        <end position="318"/>
    </location>
</feature>
<accession>A0A8H5ZMR9</accession>
<feature type="coiled-coil region" evidence="1">
    <location>
        <begin position="246"/>
        <end position="273"/>
    </location>
</feature>
<feature type="compositionally biased region" description="Low complexity" evidence="2">
    <location>
        <begin position="279"/>
        <end position="294"/>
    </location>
</feature>
<feature type="compositionally biased region" description="Polar residues" evidence="2">
    <location>
        <begin position="305"/>
        <end position="318"/>
    </location>
</feature>
<evidence type="ECO:0000256" key="1">
    <source>
        <dbReference type="SAM" id="Coils"/>
    </source>
</evidence>
<sequence length="625" mass="69032">MDPVPTSSMSATNSLESSSPTPCPNQIATLERRIAELEQDKAHLAKAVSESNQRVAEAKKSTAAAEAETAAAKQRAQTRYTERLHANNEARNLQDAMKEQAFKHNDYAIKASRLVSTLRARIAHLETEISTKEAKIQELKAELHEIHTGFLANQREEVNIETQPDKIVHDLKNKIISLELSLAKAEQDKEQAVKDKDVMANSQAKFETDQAYLKSREIALMQTNQIKLQNAQLDWHSKLEIVKKREIQMAKELKEAKWEAEDAKQKLQMATRTMQNTPQKLGVQQKHQQQQQLQTSNSDKKRRSSLNGNTETTTSAFQRARNQSLLLNSIGMGPNPLTGMCGGAPRTEAPPVSRQPMNMAQDVGYRQYPSLSFDSSASQSPPIPTAQQQYFPGHGPSPVQQYGISTQPRSLMGQQQPIGPMPPQQQPGLVQNARLNNTGSQAQTHSNHGINVHLAVNTGAVQQPHHGIAQQPPPSFMLSRTHQSNSTNASFFPNTQGNTIPSAFDTDIFATDSSNVTPGNIDFFLNNDLGFANYLTGEMFQDPLYSNDFTTSMDGNAQSQDSANAAPANTNATWSGGQGPAPHPGTYENECDKGELWFEYQVDDVNLGRRRCFECAAEICEEGSK</sequence>
<feature type="region of interest" description="Disordered" evidence="2">
    <location>
        <begin position="370"/>
        <end position="404"/>
    </location>
</feature>
<protein>
    <submittedName>
        <fullName evidence="3">Uncharacterized protein</fullName>
    </submittedName>
</protein>
<evidence type="ECO:0000313" key="4">
    <source>
        <dbReference type="Proteomes" id="UP000624244"/>
    </source>
</evidence>
<dbReference type="EMBL" id="WNKQ01000004">
    <property type="protein sequence ID" value="KAF5851709.1"/>
    <property type="molecule type" value="Genomic_DNA"/>
</dbReference>
<reference evidence="3" key="1">
    <citation type="submission" date="2019-11" db="EMBL/GenBank/DDBJ databases">
        <title>Bipolaris sorokiniana Genome sequencing.</title>
        <authorList>
            <person name="Wang H."/>
        </authorList>
    </citation>
    <scope>NUCLEOTIDE SEQUENCE</scope>
</reference>
<organism evidence="3 4">
    <name type="scientific">Cochliobolus sativus</name>
    <name type="common">Common root rot and spot blotch fungus</name>
    <name type="synonym">Bipolaris sorokiniana</name>
    <dbReference type="NCBI Taxonomy" id="45130"/>
    <lineage>
        <taxon>Eukaryota</taxon>
        <taxon>Fungi</taxon>
        <taxon>Dikarya</taxon>
        <taxon>Ascomycota</taxon>
        <taxon>Pezizomycotina</taxon>
        <taxon>Dothideomycetes</taxon>
        <taxon>Pleosporomycetidae</taxon>
        <taxon>Pleosporales</taxon>
        <taxon>Pleosporineae</taxon>
        <taxon>Pleosporaceae</taxon>
        <taxon>Bipolaris</taxon>
    </lineage>
</organism>
<name>A0A8H5ZMR9_COCSA</name>
<feature type="coiled-coil region" evidence="1">
    <location>
        <begin position="115"/>
        <end position="142"/>
    </location>
</feature>
<feature type="region of interest" description="Disordered" evidence="2">
    <location>
        <begin position="551"/>
        <end position="588"/>
    </location>
</feature>
<keyword evidence="1" id="KW-0175">Coiled coil</keyword>
<feature type="compositionally biased region" description="Polar residues" evidence="2">
    <location>
        <begin position="370"/>
        <end position="390"/>
    </location>
</feature>
<feature type="coiled-coil region" evidence="1">
    <location>
        <begin position="168"/>
        <end position="202"/>
    </location>
</feature>
<feature type="coiled-coil region" evidence="1">
    <location>
        <begin position="27"/>
        <end position="68"/>
    </location>
</feature>
<proteinExistence type="predicted"/>
<comment type="caution">
    <text evidence="3">The sequence shown here is derived from an EMBL/GenBank/DDBJ whole genome shotgun (WGS) entry which is preliminary data.</text>
</comment>